<reference evidence="1 2" key="1">
    <citation type="submission" date="2020-04" db="EMBL/GenBank/DDBJ databases">
        <title>Genome sequencing of novel species.</title>
        <authorList>
            <person name="Heo J."/>
            <person name="Kim S.-J."/>
            <person name="Kim J.-S."/>
            <person name="Hong S.-B."/>
            <person name="Kwon S.-W."/>
        </authorList>
    </citation>
    <scope>NUCLEOTIDE SEQUENCE [LARGE SCALE GENOMIC DNA]</scope>
    <source>
        <strain evidence="1 2">GN2-R2</strain>
    </source>
</reference>
<gene>
    <name evidence="1" type="ORF">HH212_07595</name>
</gene>
<accession>A0A7Z2VUW7</accession>
<dbReference type="InterPro" id="IPR029044">
    <property type="entry name" value="Nucleotide-diphossugar_trans"/>
</dbReference>
<keyword evidence="2" id="KW-1185">Reference proteome</keyword>
<sequence length="324" mass="37663">MSIKALLIPSLNRPPEQVRLPEFEQGAAIPRIIHQTFYDRNLPGPLKANVERMKALNPGWEYRFYDDADIEAFIKQNYPAFVWDYYERIDKRYGAARADFFRYLLMYKVGGVYLDIKSGALRPLDSVLKPDDCFILSKWHSEDGGFEHWGLVFDLRHLHGGEYQQWHIVCSPGHPFLKAVLEQVFFNIDHYDPHLHQTGKRGTLRVTGPVPYTLAIERIRERYPHRVVDSRAALGLEYNVIDGDQGHVKVFKGHYSLQTASIIRLTPLKRQLSHLYGFAQWLNDRLLRSRADAKLTPIEKPAAVLERERLRDERVRAELARSST</sequence>
<dbReference type="InterPro" id="IPR039367">
    <property type="entry name" value="Och1-like"/>
</dbReference>
<dbReference type="PANTHER" id="PTHR31834:SF1">
    <property type="entry name" value="INITIATION-SPECIFIC ALPHA-1,6-MANNOSYLTRANSFERASE"/>
    <property type="match status" value="1"/>
</dbReference>
<dbReference type="Gene3D" id="3.90.550.20">
    <property type="match status" value="1"/>
</dbReference>
<dbReference type="GO" id="GO:0000009">
    <property type="term" value="F:alpha-1,6-mannosyltransferase activity"/>
    <property type="evidence" value="ECO:0007669"/>
    <property type="project" value="InterPro"/>
</dbReference>
<evidence type="ECO:0000313" key="1">
    <source>
        <dbReference type="EMBL" id="QJD99902.1"/>
    </source>
</evidence>
<dbReference type="Proteomes" id="UP000502415">
    <property type="component" value="Chromosome"/>
</dbReference>
<dbReference type="EMBL" id="CP051685">
    <property type="protein sequence ID" value="QJD99902.1"/>
    <property type="molecule type" value="Genomic_DNA"/>
</dbReference>
<protein>
    <recommendedName>
        <fullName evidence="3">Glycosyltransferase</fullName>
    </recommendedName>
</protein>
<dbReference type="PANTHER" id="PTHR31834">
    <property type="entry name" value="INITIATION-SPECIFIC ALPHA-1,6-MANNOSYLTRANSFERASE"/>
    <property type="match status" value="1"/>
</dbReference>
<organism evidence="1 2">
    <name type="scientific">Massilia forsythiae</name>
    <dbReference type="NCBI Taxonomy" id="2728020"/>
    <lineage>
        <taxon>Bacteria</taxon>
        <taxon>Pseudomonadati</taxon>
        <taxon>Pseudomonadota</taxon>
        <taxon>Betaproteobacteria</taxon>
        <taxon>Burkholderiales</taxon>
        <taxon>Oxalobacteraceae</taxon>
        <taxon>Telluria group</taxon>
        <taxon>Massilia</taxon>
    </lineage>
</organism>
<dbReference type="Pfam" id="PF04488">
    <property type="entry name" value="Gly_transf_sug"/>
    <property type="match status" value="1"/>
</dbReference>
<evidence type="ECO:0000313" key="2">
    <source>
        <dbReference type="Proteomes" id="UP000502415"/>
    </source>
</evidence>
<evidence type="ECO:0008006" key="3">
    <source>
        <dbReference type="Google" id="ProtNLM"/>
    </source>
</evidence>
<name>A0A7Z2VUW7_9BURK</name>
<dbReference type="AlphaFoldDB" id="A0A7Z2VUW7"/>
<dbReference type="RefSeq" id="WP_169434851.1">
    <property type="nucleotide sequence ID" value="NZ_CP051685.1"/>
</dbReference>
<dbReference type="GO" id="GO:0006487">
    <property type="term" value="P:protein N-linked glycosylation"/>
    <property type="evidence" value="ECO:0007669"/>
    <property type="project" value="TreeGrafter"/>
</dbReference>
<dbReference type="KEGG" id="mfy:HH212_07595"/>
<dbReference type="InterPro" id="IPR007577">
    <property type="entry name" value="GlycoTrfase_DXD_sugar-bd_CS"/>
</dbReference>
<proteinExistence type="predicted"/>
<dbReference type="SUPFAM" id="SSF53448">
    <property type="entry name" value="Nucleotide-diphospho-sugar transferases"/>
    <property type="match status" value="1"/>
</dbReference>